<feature type="coiled-coil region" evidence="1">
    <location>
        <begin position="16"/>
        <end position="61"/>
    </location>
</feature>
<reference evidence="2" key="1">
    <citation type="submission" date="2023-07" db="EMBL/GenBank/DDBJ databases">
        <title>Genome content predicts the carbon catabolic preferences of heterotrophic bacteria.</title>
        <authorList>
            <person name="Gralka M."/>
        </authorList>
    </citation>
    <scope>NUCLEOTIDE SEQUENCE</scope>
    <source>
        <strain evidence="2">I2M16</strain>
    </source>
</reference>
<evidence type="ECO:0000313" key="3">
    <source>
        <dbReference type="Proteomes" id="UP001169862"/>
    </source>
</evidence>
<keyword evidence="1" id="KW-0175">Coiled coil</keyword>
<evidence type="ECO:0000313" key="2">
    <source>
        <dbReference type="EMBL" id="MDO6453783.1"/>
    </source>
</evidence>
<name>A0AAW7XK84_9GAMM</name>
<accession>A0AAW7XK84</accession>
<evidence type="ECO:0000256" key="1">
    <source>
        <dbReference type="SAM" id="Coils"/>
    </source>
</evidence>
<dbReference type="Pfam" id="PF07295">
    <property type="entry name" value="DUF1451"/>
    <property type="match status" value="1"/>
</dbReference>
<dbReference type="AlphaFoldDB" id="A0AAW7XK84"/>
<proteinExistence type="predicted"/>
<dbReference type="Proteomes" id="UP001169862">
    <property type="component" value="Unassembled WGS sequence"/>
</dbReference>
<organism evidence="2 3">
    <name type="scientific">Neptunomonas phycophila</name>
    <dbReference type="NCBI Taxonomy" id="1572645"/>
    <lineage>
        <taxon>Bacteria</taxon>
        <taxon>Pseudomonadati</taxon>
        <taxon>Pseudomonadota</taxon>
        <taxon>Gammaproteobacteria</taxon>
        <taxon>Oceanospirillales</taxon>
        <taxon>Oceanospirillaceae</taxon>
        <taxon>Neptunomonas</taxon>
    </lineage>
</organism>
<sequence>MDKHDKKQQTTPTEQVRLYDRVLARLEATLDRAEHKSWDYLKTKIDEAIELEQTAEEMTRDELDLLKAYLVRDLQQLGHYAHETGEGVAAWLNFDLNYLEDTFVERLKGLADKTRLDYERLREQLDHGADQYMAGEITAGGTFECLACGKKQELKQTGLLVPCTQCQSELFSRVTGDWSA</sequence>
<gene>
    <name evidence="2" type="ORF">Q4490_09415</name>
</gene>
<dbReference type="EMBL" id="JAUOPG010000005">
    <property type="protein sequence ID" value="MDO6453783.1"/>
    <property type="molecule type" value="Genomic_DNA"/>
</dbReference>
<protein>
    <submittedName>
        <fullName evidence="2">Zinc ribbon-containing protein</fullName>
    </submittedName>
</protein>
<dbReference type="InterPro" id="IPR009912">
    <property type="entry name" value="DUF1451"/>
</dbReference>
<comment type="caution">
    <text evidence="2">The sequence shown here is derived from an EMBL/GenBank/DDBJ whole genome shotgun (WGS) entry which is preliminary data.</text>
</comment>
<dbReference type="RefSeq" id="WP_303550105.1">
    <property type="nucleotide sequence ID" value="NZ_JAUOPG010000005.1"/>
</dbReference>